<evidence type="ECO:0000256" key="4">
    <source>
        <dbReference type="ARBA" id="ARBA00023136"/>
    </source>
</evidence>
<dbReference type="Pfam" id="PF08085">
    <property type="entry name" value="Entericidin"/>
    <property type="match status" value="1"/>
</dbReference>
<keyword evidence="2" id="KW-1003">Cell membrane</keyword>
<reference evidence="8 9" key="1">
    <citation type="submission" date="2023-07" db="EMBL/GenBank/DDBJ databases">
        <title>Sorghum-associated microbial communities from plants grown in Nebraska, USA.</title>
        <authorList>
            <person name="Schachtman D."/>
        </authorList>
    </citation>
    <scope>NUCLEOTIDE SEQUENCE [LARGE SCALE GENOMIC DNA]</scope>
    <source>
        <strain evidence="8 9">BE198</strain>
    </source>
</reference>
<evidence type="ECO:0000256" key="1">
    <source>
        <dbReference type="ARBA" id="ARBA00010296"/>
    </source>
</evidence>
<dbReference type="PROSITE" id="PS51257">
    <property type="entry name" value="PROKAR_LIPOPROTEIN"/>
    <property type="match status" value="1"/>
</dbReference>
<evidence type="ECO:0000256" key="6">
    <source>
        <dbReference type="ARBA" id="ARBA00023288"/>
    </source>
</evidence>
<keyword evidence="3 7" id="KW-0732">Signal</keyword>
<accession>A0ABU1WCG4</accession>
<keyword evidence="6" id="KW-0449">Lipoprotein</keyword>
<dbReference type="Proteomes" id="UP001251524">
    <property type="component" value="Unassembled WGS sequence"/>
</dbReference>
<evidence type="ECO:0000256" key="5">
    <source>
        <dbReference type="ARBA" id="ARBA00023139"/>
    </source>
</evidence>
<dbReference type="EMBL" id="JAVDVY010000002">
    <property type="protein sequence ID" value="MDR7135298.1"/>
    <property type="molecule type" value="Genomic_DNA"/>
</dbReference>
<proteinExistence type="inferred from homology"/>
<keyword evidence="9" id="KW-1185">Reference proteome</keyword>
<name>A0ABU1WCG4_9GAMM</name>
<sequence length="44" mass="4592">MKRTIALLLLALVTIGGLSACNTVEGFGKDVQKVGEKMESGAKN</sequence>
<dbReference type="InterPro" id="IPR012556">
    <property type="entry name" value="Entericidin"/>
</dbReference>
<gene>
    <name evidence="8" type="ORF">J2X06_002507</name>
</gene>
<organism evidence="8 9">
    <name type="scientific">Lysobacter niastensis</name>
    <dbReference type="NCBI Taxonomy" id="380629"/>
    <lineage>
        <taxon>Bacteria</taxon>
        <taxon>Pseudomonadati</taxon>
        <taxon>Pseudomonadota</taxon>
        <taxon>Gammaproteobacteria</taxon>
        <taxon>Lysobacterales</taxon>
        <taxon>Lysobacteraceae</taxon>
        <taxon>Lysobacter</taxon>
    </lineage>
</organism>
<feature type="signal peptide" evidence="7">
    <location>
        <begin position="1"/>
        <end position="20"/>
    </location>
</feature>
<comment type="similarity">
    <text evidence="1">Belongs to the EcnA/EcnB lipoprotein family.</text>
</comment>
<keyword evidence="5" id="KW-0564">Palmitate</keyword>
<protein>
    <submittedName>
        <fullName evidence="8">Small secreted protein</fullName>
    </submittedName>
</protein>
<comment type="caution">
    <text evidence="8">The sequence shown here is derived from an EMBL/GenBank/DDBJ whole genome shotgun (WGS) entry which is preliminary data.</text>
</comment>
<feature type="chain" id="PRO_5045960565" evidence="7">
    <location>
        <begin position="21"/>
        <end position="44"/>
    </location>
</feature>
<evidence type="ECO:0000256" key="2">
    <source>
        <dbReference type="ARBA" id="ARBA00022475"/>
    </source>
</evidence>
<evidence type="ECO:0000313" key="8">
    <source>
        <dbReference type="EMBL" id="MDR7135298.1"/>
    </source>
</evidence>
<dbReference type="RefSeq" id="WP_310062891.1">
    <property type="nucleotide sequence ID" value="NZ_JAVDVY010000002.1"/>
</dbReference>
<evidence type="ECO:0000256" key="3">
    <source>
        <dbReference type="ARBA" id="ARBA00022729"/>
    </source>
</evidence>
<evidence type="ECO:0000256" key="7">
    <source>
        <dbReference type="SAM" id="SignalP"/>
    </source>
</evidence>
<keyword evidence="4" id="KW-0472">Membrane</keyword>
<evidence type="ECO:0000313" key="9">
    <source>
        <dbReference type="Proteomes" id="UP001251524"/>
    </source>
</evidence>